<evidence type="ECO:0000313" key="1">
    <source>
        <dbReference type="EMBL" id="CAI8031709.1"/>
    </source>
</evidence>
<evidence type="ECO:0000313" key="2">
    <source>
        <dbReference type="Proteomes" id="UP001174909"/>
    </source>
</evidence>
<organism evidence="1 2">
    <name type="scientific">Geodia barretti</name>
    <name type="common">Barrett's horny sponge</name>
    <dbReference type="NCBI Taxonomy" id="519541"/>
    <lineage>
        <taxon>Eukaryota</taxon>
        <taxon>Metazoa</taxon>
        <taxon>Porifera</taxon>
        <taxon>Demospongiae</taxon>
        <taxon>Heteroscleromorpha</taxon>
        <taxon>Tetractinellida</taxon>
        <taxon>Astrophorina</taxon>
        <taxon>Geodiidae</taxon>
        <taxon>Geodia</taxon>
    </lineage>
</organism>
<keyword evidence="2" id="KW-1185">Reference proteome</keyword>
<reference evidence="1" key="1">
    <citation type="submission" date="2023-03" db="EMBL/GenBank/DDBJ databases">
        <authorList>
            <person name="Steffen K."/>
            <person name="Cardenas P."/>
        </authorList>
    </citation>
    <scope>NUCLEOTIDE SEQUENCE</scope>
</reference>
<comment type="caution">
    <text evidence="1">The sequence shown here is derived from an EMBL/GenBank/DDBJ whole genome shotgun (WGS) entry which is preliminary data.</text>
</comment>
<feature type="non-terminal residue" evidence="1">
    <location>
        <position position="46"/>
    </location>
</feature>
<accession>A0AA35SLC4</accession>
<name>A0AA35SLC4_GEOBA</name>
<gene>
    <name evidence="1" type="ORF">GBAR_LOCUS17978</name>
</gene>
<sequence length="46" mass="5361">MVGQGWYLIFGVRSFVPPQWREGLIVNCLRREIRRILGIIGHHSAE</sequence>
<dbReference type="Proteomes" id="UP001174909">
    <property type="component" value="Unassembled WGS sequence"/>
</dbReference>
<proteinExistence type="predicted"/>
<protein>
    <submittedName>
        <fullName evidence="1">Uncharacterized protein</fullName>
    </submittedName>
</protein>
<dbReference type="AlphaFoldDB" id="A0AA35SLC4"/>
<dbReference type="EMBL" id="CASHTH010002555">
    <property type="protein sequence ID" value="CAI8031709.1"/>
    <property type="molecule type" value="Genomic_DNA"/>
</dbReference>